<sequence>PYTMGNRLVFEARRRSDGKWDTVNKMFEDLPASSEQVLHPEKYLDQPRDLPVIITLPNEEQLKAILGDEWHEIDRDVMGEFCLWLYLEDMFRGTRSGMAVAKGTSEGWDGDTMVFMGYGESNTKIALIWVSRWDTEEDAEQFFKTYRHLLTKKYVEEAKFANQGDDSVFQFSDQNGDIVRLEKRGTDVVLLEGAPRPSHQDLLSICWSAPRTEWTRPPHGTMKPSVGWGE</sequence>
<name>A0A0F8Y009_9ZZZZ</name>
<dbReference type="AlphaFoldDB" id="A0A0F8Y009"/>
<comment type="caution">
    <text evidence="1">The sequence shown here is derived from an EMBL/GenBank/DDBJ whole genome shotgun (WGS) entry which is preliminary data.</text>
</comment>
<dbReference type="EMBL" id="LAZR01056242">
    <property type="protein sequence ID" value="KKK74598.1"/>
    <property type="molecule type" value="Genomic_DNA"/>
</dbReference>
<gene>
    <name evidence="1" type="ORF">LCGC14_2882160</name>
</gene>
<protein>
    <submittedName>
        <fullName evidence="1">Uncharacterized protein</fullName>
    </submittedName>
</protein>
<evidence type="ECO:0000313" key="1">
    <source>
        <dbReference type="EMBL" id="KKK74598.1"/>
    </source>
</evidence>
<accession>A0A0F8Y009</accession>
<proteinExistence type="predicted"/>
<organism evidence="1">
    <name type="scientific">marine sediment metagenome</name>
    <dbReference type="NCBI Taxonomy" id="412755"/>
    <lineage>
        <taxon>unclassified sequences</taxon>
        <taxon>metagenomes</taxon>
        <taxon>ecological metagenomes</taxon>
    </lineage>
</organism>
<feature type="non-terminal residue" evidence="1">
    <location>
        <position position="1"/>
    </location>
</feature>
<reference evidence="1" key="1">
    <citation type="journal article" date="2015" name="Nature">
        <title>Complex archaea that bridge the gap between prokaryotes and eukaryotes.</title>
        <authorList>
            <person name="Spang A."/>
            <person name="Saw J.H."/>
            <person name="Jorgensen S.L."/>
            <person name="Zaremba-Niedzwiedzka K."/>
            <person name="Martijn J."/>
            <person name="Lind A.E."/>
            <person name="van Eijk R."/>
            <person name="Schleper C."/>
            <person name="Guy L."/>
            <person name="Ettema T.J."/>
        </authorList>
    </citation>
    <scope>NUCLEOTIDE SEQUENCE</scope>
</reference>